<evidence type="ECO:0000256" key="2">
    <source>
        <dbReference type="ARBA" id="ARBA00022679"/>
    </source>
</evidence>
<dbReference type="InterPro" id="IPR028098">
    <property type="entry name" value="Glyco_trans_4-like_N"/>
</dbReference>
<name>A0A9E6ZW39_9HYPH</name>
<dbReference type="AlphaFoldDB" id="A0A9E6ZW39"/>
<keyword evidence="2" id="KW-0808">Transferase</keyword>
<gene>
    <name evidence="5" type="ORF">K9D25_08930</name>
</gene>
<dbReference type="Pfam" id="PF13439">
    <property type="entry name" value="Glyco_transf_4"/>
    <property type="match status" value="1"/>
</dbReference>
<dbReference type="KEGG" id="apol:K9D25_08930"/>
<proteinExistence type="predicted"/>
<evidence type="ECO:0000259" key="4">
    <source>
        <dbReference type="Pfam" id="PF13439"/>
    </source>
</evidence>
<dbReference type="SUPFAM" id="SSF53756">
    <property type="entry name" value="UDP-Glycosyltransferase/glycogen phosphorylase"/>
    <property type="match status" value="1"/>
</dbReference>
<dbReference type="Pfam" id="PF00534">
    <property type="entry name" value="Glycos_transf_1"/>
    <property type="match status" value="1"/>
</dbReference>
<dbReference type="PANTHER" id="PTHR12526:SF510">
    <property type="entry name" value="D-INOSITOL 3-PHOSPHATE GLYCOSYLTRANSFERASE"/>
    <property type="match status" value="1"/>
</dbReference>
<protein>
    <submittedName>
        <fullName evidence="5">Glycosyltransferase</fullName>
    </submittedName>
</protein>
<dbReference type="InterPro" id="IPR001296">
    <property type="entry name" value="Glyco_trans_1"/>
</dbReference>
<sequence length="365" mass="40178">MIISILLPDLRCGGAERVMLDLAHEFVRAGHEVEFVCMQARGEFLGEARQSFSLVDLATPRARHLPLALTRYLRRRRPVSLLAAMWPLTGIAGVATRLAGRDIRLVSSEHVDFRHTPSLRQSERWALKRFGQQLYAPCHSVVAVSQGVADSLQEVAGLSVERLTVIHNPVRPLPPGLMTAEDRRHLAGWLEGGMRLIAIGTLKRQKGYDVLLRALADLRKRQDARLLILGEGQLRDELERLAVNLGIADGVWMPGFRANPGTFLQHADVFVMSSNWEGFGNVIVEALAAGVAIVSTDCPSGPAEILDNGRYGHLVPPADAMALSRAIARMLDAPMPPDLLKARARSFRPPDKAAQYLRLLTGDQN</sequence>
<reference evidence="5" key="1">
    <citation type="submission" date="2021-09" db="EMBL/GenBank/DDBJ databases">
        <title>Network and meta-omics reveal the key degrader and cooperation patterns in an efficient 1,4-dioxane-degrading microbial community.</title>
        <authorList>
            <person name="Dai C."/>
        </authorList>
    </citation>
    <scope>NUCLEOTIDE SEQUENCE</scope>
    <source>
        <strain evidence="5">ZM13</strain>
    </source>
</reference>
<dbReference type="RefSeq" id="WP_244450503.1">
    <property type="nucleotide sequence ID" value="NZ_CP083239.1"/>
</dbReference>
<accession>A0A9E6ZW39</accession>
<dbReference type="EMBL" id="CP083239">
    <property type="protein sequence ID" value="UOK72806.1"/>
    <property type="molecule type" value="Genomic_DNA"/>
</dbReference>
<evidence type="ECO:0000313" key="5">
    <source>
        <dbReference type="EMBL" id="UOK72806.1"/>
    </source>
</evidence>
<feature type="domain" description="Glycosyl transferase family 1" evidence="3">
    <location>
        <begin position="196"/>
        <end position="343"/>
    </location>
</feature>
<dbReference type="CDD" id="cd03811">
    <property type="entry name" value="GT4_GT28_WabH-like"/>
    <property type="match status" value="1"/>
</dbReference>
<evidence type="ECO:0000313" key="6">
    <source>
        <dbReference type="Proteomes" id="UP000831684"/>
    </source>
</evidence>
<dbReference type="Proteomes" id="UP000831684">
    <property type="component" value="Chromosome"/>
</dbReference>
<evidence type="ECO:0000259" key="3">
    <source>
        <dbReference type="Pfam" id="PF00534"/>
    </source>
</evidence>
<organism evidence="5 6">
    <name type="scientific">Ancylobacter polymorphus</name>
    <dbReference type="NCBI Taxonomy" id="223390"/>
    <lineage>
        <taxon>Bacteria</taxon>
        <taxon>Pseudomonadati</taxon>
        <taxon>Pseudomonadota</taxon>
        <taxon>Alphaproteobacteria</taxon>
        <taxon>Hyphomicrobiales</taxon>
        <taxon>Xanthobacteraceae</taxon>
        <taxon>Ancylobacter</taxon>
    </lineage>
</organism>
<feature type="domain" description="Glycosyltransferase subfamily 4-like N-terminal" evidence="4">
    <location>
        <begin position="13"/>
        <end position="170"/>
    </location>
</feature>
<dbReference type="GO" id="GO:0016757">
    <property type="term" value="F:glycosyltransferase activity"/>
    <property type="evidence" value="ECO:0007669"/>
    <property type="project" value="UniProtKB-KW"/>
</dbReference>
<dbReference type="Gene3D" id="3.40.50.2000">
    <property type="entry name" value="Glycogen Phosphorylase B"/>
    <property type="match status" value="2"/>
</dbReference>
<evidence type="ECO:0000256" key="1">
    <source>
        <dbReference type="ARBA" id="ARBA00022676"/>
    </source>
</evidence>
<dbReference type="PANTHER" id="PTHR12526">
    <property type="entry name" value="GLYCOSYLTRANSFERASE"/>
    <property type="match status" value="1"/>
</dbReference>
<keyword evidence="1" id="KW-0328">Glycosyltransferase</keyword>